<keyword evidence="3" id="KW-1185">Reference proteome</keyword>
<dbReference type="KEGG" id="palo:E6C60_1081"/>
<dbReference type="AlphaFoldDB" id="A0A4P8XNB1"/>
<keyword evidence="1" id="KW-0175">Coiled coil</keyword>
<sequence>MHFKKNLKGYLCSSYNKYGSKKCTDHLVRETDLISVILQDIQMLVSNLSNDVVIKKLENQLRKLKQQNEKVLRALDTQMEKLKNRKKQAHDKHFDRDMPKREYDEYVTSLNQEIDELMQKNSNSMNRFKFMMMR</sequence>
<reference evidence="2 3" key="1">
    <citation type="submission" date="2019-05" db="EMBL/GenBank/DDBJ databases">
        <authorList>
            <person name="Chen C."/>
        </authorList>
    </citation>
    <scope>NUCLEOTIDE SEQUENCE [LARGE SCALE GENOMIC DNA]</scope>
    <source>
        <strain evidence="2 3">HB172198</strain>
    </source>
</reference>
<accession>A0A4P8XNB1</accession>
<proteinExistence type="predicted"/>
<feature type="coiled-coil region" evidence="1">
    <location>
        <begin position="50"/>
        <end position="127"/>
    </location>
</feature>
<evidence type="ECO:0000256" key="1">
    <source>
        <dbReference type="SAM" id="Coils"/>
    </source>
</evidence>
<name>A0A4P8XNB1_9BACL</name>
<dbReference type="EMBL" id="CP040396">
    <property type="protein sequence ID" value="QCT01799.1"/>
    <property type="molecule type" value="Genomic_DNA"/>
</dbReference>
<evidence type="ECO:0000313" key="3">
    <source>
        <dbReference type="Proteomes" id="UP000300879"/>
    </source>
</evidence>
<evidence type="ECO:0000313" key="2">
    <source>
        <dbReference type="EMBL" id="QCT01799.1"/>
    </source>
</evidence>
<organism evidence="2 3">
    <name type="scientific">Paenibacillus algicola</name>
    <dbReference type="NCBI Taxonomy" id="2565926"/>
    <lineage>
        <taxon>Bacteria</taxon>
        <taxon>Bacillati</taxon>
        <taxon>Bacillota</taxon>
        <taxon>Bacilli</taxon>
        <taxon>Bacillales</taxon>
        <taxon>Paenibacillaceae</taxon>
        <taxon>Paenibacillus</taxon>
    </lineage>
</organism>
<gene>
    <name evidence="2" type="ORF">E6C60_1081</name>
</gene>
<protein>
    <submittedName>
        <fullName evidence="2">Resolvase domain protein</fullName>
    </submittedName>
</protein>
<dbReference type="Proteomes" id="UP000300879">
    <property type="component" value="Chromosome"/>
</dbReference>
<dbReference type="OrthoDB" id="9769353at2"/>